<gene>
    <name evidence="3" type="ORF">P0082_03935</name>
</gene>
<feature type="transmembrane region" description="Helical" evidence="2">
    <location>
        <begin position="52"/>
        <end position="69"/>
    </location>
</feature>
<organism evidence="3 4">
    <name type="scientific">Candidatus Haliotispira prima</name>
    <dbReference type="NCBI Taxonomy" id="3034016"/>
    <lineage>
        <taxon>Bacteria</taxon>
        <taxon>Pseudomonadati</taxon>
        <taxon>Spirochaetota</taxon>
        <taxon>Spirochaetia</taxon>
        <taxon>Spirochaetales</taxon>
        <taxon>Spirochaetaceae</taxon>
        <taxon>Candidatus Haliotispira</taxon>
    </lineage>
</organism>
<dbReference type="RefSeq" id="WP_326928224.1">
    <property type="nucleotide sequence ID" value="NZ_CP123443.1"/>
</dbReference>
<sequence length="71" mass="7732">MTADSPATPPYTVSFTTTGKHTGKTKSDYTWLVTDDIAIYAHRQTKQTADRAAPEALIVGLGVVFFGFLPR</sequence>
<accession>A0ABY8MJ32</accession>
<evidence type="ECO:0000313" key="4">
    <source>
        <dbReference type="Proteomes" id="UP001228690"/>
    </source>
</evidence>
<keyword evidence="2" id="KW-0812">Transmembrane</keyword>
<evidence type="ECO:0000256" key="2">
    <source>
        <dbReference type="SAM" id="Phobius"/>
    </source>
</evidence>
<proteinExistence type="predicted"/>
<evidence type="ECO:0000256" key="1">
    <source>
        <dbReference type="SAM" id="MobiDB-lite"/>
    </source>
</evidence>
<dbReference type="Proteomes" id="UP001228690">
    <property type="component" value="Chromosome"/>
</dbReference>
<dbReference type="EMBL" id="CP123443">
    <property type="protein sequence ID" value="WGK70019.1"/>
    <property type="molecule type" value="Genomic_DNA"/>
</dbReference>
<keyword evidence="2" id="KW-0472">Membrane</keyword>
<keyword evidence="2" id="KW-1133">Transmembrane helix</keyword>
<keyword evidence="4" id="KW-1185">Reference proteome</keyword>
<protein>
    <submittedName>
        <fullName evidence="3">Uncharacterized protein</fullName>
    </submittedName>
</protein>
<name>A0ABY8MJ32_9SPIO</name>
<reference evidence="3 4" key="1">
    <citation type="submission" date="2023-04" db="EMBL/GenBank/DDBJ databases">
        <title>Spirochaete genome identified in red abalone sample constitutes a novel genus.</title>
        <authorList>
            <person name="Sharma S.P."/>
            <person name="Purcell C.M."/>
            <person name="Hyde J.R."/>
            <person name="Severin A.J."/>
        </authorList>
    </citation>
    <scope>NUCLEOTIDE SEQUENCE [LARGE SCALE GENOMIC DNA]</scope>
    <source>
        <strain evidence="3 4">SP-2023</strain>
    </source>
</reference>
<evidence type="ECO:0000313" key="3">
    <source>
        <dbReference type="EMBL" id="WGK70019.1"/>
    </source>
</evidence>
<feature type="region of interest" description="Disordered" evidence="1">
    <location>
        <begin position="1"/>
        <end position="24"/>
    </location>
</feature>